<name>A0A928KY81_9FIRM</name>
<evidence type="ECO:0008006" key="4">
    <source>
        <dbReference type="Google" id="ProtNLM"/>
    </source>
</evidence>
<keyword evidence="1" id="KW-1133">Transmembrane helix</keyword>
<sequence length="309" mass="35387">MTLIKLIAFLTMAAGSLILLRLSPFELIDNVAILFHRRKPTLKEQIQKATKPKKLRGIRRVLHESKQVLKLTDRTDRFSSLTVMSFILSITGLVIAASMDNVYLLPVLAVGFALLPFLYILLTASKFKKQLNDELESTLSTITTSYLRSEDLITAIRENLNYMNPPLLGIFQRFIRRVEMIDPDVVAALEDMKSEIDNSVFHEWLDATIQCQKDRNLKSTLLPIVAKFSDMQQVALDVDYELYKPFQEYISMVILVIGNIPLVYFLNADWFQTLMYTTPGKLLLAITAVVILVSLIQVTRLTRPVEYRR</sequence>
<proteinExistence type="predicted"/>
<keyword evidence="1" id="KW-0472">Membrane</keyword>
<evidence type="ECO:0000256" key="1">
    <source>
        <dbReference type="SAM" id="Phobius"/>
    </source>
</evidence>
<gene>
    <name evidence="2" type="ORF">E7512_11990</name>
</gene>
<feature type="transmembrane region" description="Helical" evidence="1">
    <location>
        <begin position="103"/>
        <end position="122"/>
    </location>
</feature>
<accession>A0A928KY81</accession>
<feature type="transmembrane region" description="Helical" evidence="1">
    <location>
        <begin position="282"/>
        <end position="301"/>
    </location>
</feature>
<feature type="transmembrane region" description="Helical" evidence="1">
    <location>
        <begin position="249"/>
        <end position="267"/>
    </location>
</feature>
<comment type="caution">
    <text evidence="2">The sequence shown here is derived from an EMBL/GenBank/DDBJ whole genome shotgun (WGS) entry which is preliminary data.</text>
</comment>
<dbReference type="EMBL" id="SVNY01000006">
    <property type="protein sequence ID" value="MBE6834276.1"/>
    <property type="molecule type" value="Genomic_DNA"/>
</dbReference>
<dbReference type="RefSeq" id="WP_326840786.1">
    <property type="nucleotide sequence ID" value="NZ_SVNY01000006.1"/>
</dbReference>
<evidence type="ECO:0000313" key="3">
    <source>
        <dbReference type="Proteomes" id="UP000754750"/>
    </source>
</evidence>
<keyword evidence="1" id="KW-0812">Transmembrane</keyword>
<organism evidence="2 3">
    <name type="scientific">Faecalispora sporosphaeroides</name>
    <dbReference type="NCBI Taxonomy" id="1549"/>
    <lineage>
        <taxon>Bacteria</taxon>
        <taxon>Bacillati</taxon>
        <taxon>Bacillota</taxon>
        <taxon>Clostridia</taxon>
        <taxon>Eubacteriales</taxon>
        <taxon>Oscillospiraceae</taxon>
        <taxon>Faecalispora</taxon>
    </lineage>
</organism>
<dbReference type="Proteomes" id="UP000754750">
    <property type="component" value="Unassembled WGS sequence"/>
</dbReference>
<protein>
    <recommendedName>
        <fullName evidence="4">Flp pilus assembly protein TadB</fullName>
    </recommendedName>
</protein>
<reference evidence="2" key="1">
    <citation type="submission" date="2019-04" db="EMBL/GenBank/DDBJ databases">
        <title>Evolution of Biomass-Degrading Anaerobic Consortia Revealed by Metagenomics.</title>
        <authorList>
            <person name="Peng X."/>
        </authorList>
    </citation>
    <scope>NUCLEOTIDE SEQUENCE</scope>
    <source>
        <strain evidence="2">SIG551</strain>
    </source>
</reference>
<feature type="transmembrane region" description="Helical" evidence="1">
    <location>
        <begin position="78"/>
        <end position="97"/>
    </location>
</feature>
<dbReference type="AlphaFoldDB" id="A0A928KY81"/>
<evidence type="ECO:0000313" key="2">
    <source>
        <dbReference type="EMBL" id="MBE6834276.1"/>
    </source>
</evidence>